<sequence>MDIGSMDGACMTSPADIPPPTGRGPTLPGLVTPLQGSSPHALFYDLTHDNESPLHKRSAEDALSTGALVSFSHCAVGSVKGFDDLHPKLLDLVGENRLYEILENGGIGAVKRVLNNLHTEMALDGFDEAHVHQENDTQRGYLLVAHTAFQKGKKDSGYIKPIQLRRTKAKFIFGACIDIPSYESAKDEKLIKGLSSQLSLLPAVQAVDGSDNDGPYQEIPVPSTFPPGSVMLFTTQLEGIGPDMDSFCKEGVEAAFSGLDLTDLN</sequence>
<gene>
    <name evidence="1" type="ORF">ACOLOM_LOCUS9212</name>
</gene>
<evidence type="ECO:0000313" key="2">
    <source>
        <dbReference type="Proteomes" id="UP000789525"/>
    </source>
</evidence>
<feature type="non-terminal residue" evidence="1">
    <location>
        <position position="265"/>
    </location>
</feature>
<keyword evidence="2" id="KW-1185">Reference proteome</keyword>
<protein>
    <submittedName>
        <fullName evidence="1">10048_t:CDS:1</fullName>
    </submittedName>
</protein>
<evidence type="ECO:0000313" key="1">
    <source>
        <dbReference type="EMBL" id="CAG8677730.1"/>
    </source>
</evidence>
<name>A0ACA9NXK2_9GLOM</name>
<organism evidence="1 2">
    <name type="scientific">Acaulospora colombiana</name>
    <dbReference type="NCBI Taxonomy" id="27376"/>
    <lineage>
        <taxon>Eukaryota</taxon>
        <taxon>Fungi</taxon>
        <taxon>Fungi incertae sedis</taxon>
        <taxon>Mucoromycota</taxon>
        <taxon>Glomeromycotina</taxon>
        <taxon>Glomeromycetes</taxon>
        <taxon>Diversisporales</taxon>
        <taxon>Acaulosporaceae</taxon>
        <taxon>Acaulospora</taxon>
    </lineage>
</organism>
<proteinExistence type="predicted"/>
<reference evidence="1" key="1">
    <citation type="submission" date="2021-06" db="EMBL/GenBank/DDBJ databases">
        <authorList>
            <person name="Kallberg Y."/>
            <person name="Tangrot J."/>
            <person name="Rosling A."/>
        </authorList>
    </citation>
    <scope>NUCLEOTIDE SEQUENCE</scope>
    <source>
        <strain evidence="1">CL356</strain>
    </source>
</reference>
<comment type="caution">
    <text evidence="1">The sequence shown here is derived from an EMBL/GenBank/DDBJ whole genome shotgun (WGS) entry which is preliminary data.</text>
</comment>
<accession>A0ACA9NXK2</accession>
<dbReference type="Proteomes" id="UP000789525">
    <property type="component" value="Unassembled WGS sequence"/>
</dbReference>
<dbReference type="EMBL" id="CAJVPT010026019">
    <property type="protein sequence ID" value="CAG8677730.1"/>
    <property type="molecule type" value="Genomic_DNA"/>
</dbReference>